<sequence>MLFEAHLKNRFVWPDPACAWIGLFDLGCWNKDQLWENLQLIKQKIAKSISYDIFQAK</sequence>
<evidence type="ECO:0000313" key="1">
    <source>
        <dbReference type="EMBL" id="EGM50120.1"/>
    </source>
</evidence>
<dbReference type="EMBL" id="AFOJ01000007">
    <property type="protein sequence ID" value="EGM50120.1"/>
    <property type="molecule type" value="Genomic_DNA"/>
</dbReference>
<protein>
    <submittedName>
        <fullName evidence="1">Uncharacterized protein</fullName>
    </submittedName>
</protein>
<dbReference type="AlphaFoldDB" id="F7R293"/>
<name>F7R293_9LACO</name>
<accession>F7R293</accession>
<reference evidence="1 2" key="1">
    <citation type="journal article" date="2011" name="J. Bacteriol.">
        <title>Genome Sequence of Lactobacillus ruminis SPM0211, Isolated from a Fecal Sample from a Healthy Korean.</title>
        <authorList>
            <person name="Lee S."/>
            <person name="Cho Y.J."/>
            <person name="Lee A.H."/>
            <person name="Chun J."/>
            <person name="Ha N.J."/>
            <person name="Ko G."/>
        </authorList>
    </citation>
    <scope>NUCLEOTIDE SEQUENCE [LARGE SCALE GENOMIC DNA]</scope>
    <source>
        <strain evidence="1 2">SPM0211</strain>
    </source>
</reference>
<dbReference type="Proteomes" id="UP000002971">
    <property type="component" value="Unassembled WGS sequence"/>
</dbReference>
<gene>
    <name evidence="1" type="ORF">LRU_01800</name>
</gene>
<comment type="caution">
    <text evidence="1">The sequence shown here is derived from an EMBL/GenBank/DDBJ whole genome shotgun (WGS) entry which is preliminary data.</text>
</comment>
<organism evidence="1 2">
    <name type="scientific">Ligilactobacillus ruminis SPM0211</name>
    <dbReference type="NCBI Taxonomy" id="1040964"/>
    <lineage>
        <taxon>Bacteria</taxon>
        <taxon>Bacillati</taxon>
        <taxon>Bacillota</taxon>
        <taxon>Bacilli</taxon>
        <taxon>Lactobacillales</taxon>
        <taxon>Lactobacillaceae</taxon>
        <taxon>Ligilactobacillus</taxon>
    </lineage>
</organism>
<proteinExistence type="predicted"/>
<evidence type="ECO:0000313" key="2">
    <source>
        <dbReference type="Proteomes" id="UP000002971"/>
    </source>
</evidence>